<feature type="compositionally biased region" description="Basic and acidic residues" evidence="1">
    <location>
        <begin position="319"/>
        <end position="365"/>
    </location>
</feature>
<evidence type="ECO:0000256" key="1">
    <source>
        <dbReference type="SAM" id="MobiDB-lite"/>
    </source>
</evidence>
<protein>
    <submittedName>
        <fullName evidence="2">Uncharacterized protein</fullName>
    </submittedName>
</protein>
<reference evidence="2" key="1">
    <citation type="submission" date="2021-02" db="EMBL/GenBank/DDBJ databases">
        <authorList>
            <person name="Nowell W R."/>
        </authorList>
    </citation>
    <scope>NUCLEOTIDE SEQUENCE</scope>
</reference>
<name>A0A8S2RJF1_9BILA</name>
<evidence type="ECO:0000313" key="3">
    <source>
        <dbReference type="Proteomes" id="UP000681967"/>
    </source>
</evidence>
<feature type="non-terminal residue" evidence="2">
    <location>
        <position position="397"/>
    </location>
</feature>
<sequence>MTTGQKFARLLQYLGKCSESIMYHDEIASAVRWIGQIESIMTRIHFHPNQVFDESKHIIDVVAKEYLEKAIDNVDHLIPVEVSGDGNFRTIIELMTNDVYYSNRYSQFVGPLDIAIQRICKNHMFSELYKIGALCSVLGCSIRSIYPNIDFRDDMVFLNNIFTPIPPITTNCEVTILWSNATNEKHAREANHGTWSPNHFVPLMSTAMSFEFDDSNQSTSNVMTPEKKTFKNNATIQIRIPDFQSSPSRRLRSEINIENDSAQSVISTTIHREPKDIKSQHQSRLEKKREYARTSRMNETNDQRQKRLEKQKKQSQSRRAIETEEQRRDRLEKDRERTRFSRMNETDEQRQIRLEQQRERSEAIRAKKKLKNHASNSNTVQQRNIDIQMNETEEQAS</sequence>
<feature type="compositionally biased region" description="Basic and acidic residues" evidence="1">
    <location>
        <begin position="271"/>
        <end position="293"/>
    </location>
</feature>
<proteinExistence type="predicted"/>
<feature type="compositionally biased region" description="Basic and acidic residues" evidence="1">
    <location>
        <begin position="299"/>
        <end position="312"/>
    </location>
</feature>
<feature type="region of interest" description="Disordered" evidence="1">
    <location>
        <begin position="271"/>
        <end position="397"/>
    </location>
</feature>
<feature type="compositionally biased region" description="Polar residues" evidence="1">
    <location>
        <begin position="373"/>
        <end position="390"/>
    </location>
</feature>
<dbReference type="AlphaFoldDB" id="A0A8S2RJF1"/>
<dbReference type="Proteomes" id="UP000681967">
    <property type="component" value="Unassembled WGS sequence"/>
</dbReference>
<dbReference type="EMBL" id="CAJOBH010012189">
    <property type="protein sequence ID" value="CAF4167837.1"/>
    <property type="molecule type" value="Genomic_DNA"/>
</dbReference>
<accession>A0A8S2RJF1</accession>
<comment type="caution">
    <text evidence="2">The sequence shown here is derived from an EMBL/GenBank/DDBJ whole genome shotgun (WGS) entry which is preliminary data.</text>
</comment>
<gene>
    <name evidence="2" type="ORF">BYL167_LOCUS22268</name>
</gene>
<evidence type="ECO:0000313" key="2">
    <source>
        <dbReference type="EMBL" id="CAF4167837.1"/>
    </source>
</evidence>
<organism evidence="2 3">
    <name type="scientific">Rotaria magnacalcarata</name>
    <dbReference type="NCBI Taxonomy" id="392030"/>
    <lineage>
        <taxon>Eukaryota</taxon>
        <taxon>Metazoa</taxon>
        <taxon>Spiralia</taxon>
        <taxon>Gnathifera</taxon>
        <taxon>Rotifera</taxon>
        <taxon>Eurotatoria</taxon>
        <taxon>Bdelloidea</taxon>
        <taxon>Philodinida</taxon>
        <taxon>Philodinidae</taxon>
        <taxon>Rotaria</taxon>
    </lineage>
</organism>